<organism evidence="1 2">
    <name type="scientific">Candidatus Promineifilum breve</name>
    <dbReference type="NCBI Taxonomy" id="1806508"/>
    <lineage>
        <taxon>Bacteria</taxon>
        <taxon>Bacillati</taxon>
        <taxon>Chloroflexota</taxon>
        <taxon>Ardenticatenia</taxon>
        <taxon>Candidatus Promineifilales</taxon>
        <taxon>Candidatus Promineifilaceae</taxon>
        <taxon>Candidatus Promineifilum</taxon>
    </lineage>
</organism>
<dbReference type="RefSeq" id="WP_157913072.1">
    <property type="nucleotide sequence ID" value="NZ_LN890655.1"/>
</dbReference>
<keyword evidence="2" id="KW-1185">Reference proteome</keyword>
<protein>
    <recommendedName>
        <fullName evidence="3">SpoVT-AbrB domain-containing protein</fullName>
    </recommendedName>
</protein>
<accession>A0A170PH59</accession>
<dbReference type="Proteomes" id="UP000215027">
    <property type="component" value="Chromosome I"/>
</dbReference>
<proteinExistence type="predicted"/>
<evidence type="ECO:0008006" key="3">
    <source>
        <dbReference type="Google" id="ProtNLM"/>
    </source>
</evidence>
<dbReference type="InterPro" id="IPR037914">
    <property type="entry name" value="SpoVT-AbrB_sf"/>
</dbReference>
<evidence type="ECO:0000313" key="1">
    <source>
        <dbReference type="EMBL" id="CUS04137.2"/>
    </source>
</evidence>
<dbReference type="SUPFAM" id="SSF89447">
    <property type="entry name" value="AbrB/MazE/MraZ-like"/>
    <property type="match status" value="1"/>
</dbReference>
<sequence>MTLVILSNNENTISLPADLLERLMLHEGDQVTAILEGQTLRLAKLDKFLGLRGALAEDSAFDEAVDLLERSWESWNLPASASTPMF</sequence>
<reference evidence="1" key="1">
    <citation type="submission" date="2016-01" db="EMBL/GenBank/DDBJ databases">
        <authorList>
            <person name="Mcilroy J.S."/>
            <person name="Karst M S."/>
            <person name="Albertsen M."/>
        </authorList>
    </citation>
    <scope>NUCLEOTIDE SEQUENCE</scope>
    <source>
        <strain evidence="1">Cfx-K</strain>
    </source>
</reference>
<dbReference type="AlphaFoldDB" id="A0A170PH59"/>
<gene>
    <name evidence="1" type="ORF">CFX0092_A2259</name>
</gene>
<dbReference type="EMBL" id="LN890655">
    <property type="protein sequence ID" value="CUS04137.2"/>
    <property type="molecule type" value="Genomic_DNA"/>
</dbReference>
<dbReference type="KEGG" id="pbf:CFX0092_A2259"/>
<name>A0A170PH59_9CHLR</name>
<evidence type="ECO:0000313" key="2">
    <source>
        <dbReference type="Proteomes" id="UP000215027"/>
    </source>
</evidence>